<dbReference type="Proteomes" id="UP000054408">
    <property type="component" value="Unassembled WGS sequence"/>
</dbReference>
<dbReference type="GeneID" id="25565219"/>
<gene>
    <name evidence="1" type="ORF">AMSG_05921</name>
</gene>
<dbReference type="EMBL" id="GL349457">
    <property type="protein sequence ID" value="KNC49662.1"/>
    <property type="molecule type" value="Genomic_DNA"/>
</dbReference>
<organism evidence="1 2">
    <name type="scientific">Thecamonas trahens ATCC 50062</name>
    <dbReference type="NCBI Taxonomy" id="461836"/>
    <lineage>
        <taxon>Eukaryota</taxon>
        <taxon>Apusozoa</taxon>
        <taxon>Apusomonadida</taxon>
        <taxon>Apusomonadidae</taxon>
        <taxon>Thecamonas</taxon>
    </lineage>
</organism>
<accession>A0A0L0DBF1</accession>
<dbReference type="Gene3D" id="1.25.40.20">
    <property type="entry name" value="Ankyrin repeat-containing domain"/>
    <property type="match status" value="1"/>
</dbReference>
<dbReference type="OrthoDB" id="2163089at2759"/>
<protein>
    <submittedName>
        <fullName evidence="1">Uncharacterized protein</fullName>
    </submittedName>
</protein>
<sequence>MLDKLSTELIHRIAYHPTSPLPLPDVLALASSCKRLNAAIRFPSEYGRREVVRVLLADPRVDIGADNNYAIRMAARNNHTEVMSLLRDAAVSTTFSCRPASDLGQTT</sequence>
<dbReference type="RefSeq" id="XP_013757461.1">
    <property type="nucleotide sequence ID" value="XM_013902007.1"/>
</dbReference>
<reference evidence="1 2" key="1">
    <citation type="submission" date="2010-05" db="EMBL/GenBank/DDBJ databases">
        <title>The Genome Sequence of Thecamonas trahens ATCC 50062.</title>
        <authorList>
            <consortium name="The Broad Institute Genome Sequencing Platform"/>
            <person name="Russ C."/>
            <person name="Cuomo C."/>
            <person name="Shea T."/>
            <person name="Young S.K."/>
            <person name="Zeng Q."/>
            <person name="Koehrsen M."/>
            <person name="Haas B."/>
            <person name="Borodovsky M."/>
            <person name="Guigo R."/>
            <person name="Alvarado L."/>
            <person name="Berlin A."/>
            <person name="Bochicchio J."/>
            <person name="Borenstein D."/>
            <person name="Chapman S."/>
            <person name="Chen Z."/>
            <person name="Freedman E."/>
            <person name="Gellesch M."/>
            <person name="Goldberg J."/>
            <person name="Griggs A."/>
            <person name="Gujja S."/>
            <person name="Heilman E."/>
            <person name="Heiman D."/>
            <person name="Hepburn T."/>
            <person name="Howarth C."/>
            <person name="Jen D."/>
            <person name="Larson L."/>
            <person name="Mehta T."/>
            <person name="Park D."/>
            <person name="Pearson M."/>
            <person name="Roberts A."/>
            <person name="Saif S."/>
            <person name="Shenoy N."/>
            <person name="Sisk P."/>
            <person name="Stolte C."/>
            <person name="Sykes S."/>
            <person name="Thomson T."/>
            <person name="Walk T."/>
            <person name="White J."/>
            <person name="Yandava C."/>
            <person name="Burger G."/>
            <person name="Gray M.W."/>
            <person name="Holland P.W.H."/>
            <person name="King N."/>
            <person name="Lang F.B.F."/>
            <person name="Roger A.J."/>
            <person name="Ruiz-Trillo I."/>
            <person name="Lander E."/>
            <person name="Nusbaum C."/>
        </authorList>
    </citation>
    <scope>NUCLEOTIDE SEQUENCE [LARGE SCALE GENOMIC DNA]</scope>
    <source>
        <strain evidence="1 2">ATCC 50062</strain>
    </source>
</reference>
<evidence type="ECO:0000313" key="1">
    <source>
        <dbReference type="EMBL" id="KNC49662.1"/>
    </source>
</evidence>
<proteinExistence type="predicted"/>
<dbReference type="InterPro" id="IPR036770">
    <property type="entry name" value="Ankyrin_rpt-contain_sf"/>
</dbReference>
<dbReference type="AlphaFoldDB" id="A0A0L0DBF1"/>
<keyword evidence="2" id="KW-1185">Reference proteome</keyword>
<name>A0A0L0DBF1_THETB</name>
<evidence type="ECO:0000313" key="2">
    <source>
        <dbReference type="Proteomes" id="UP000054408"/>
    </source>
</evidence>